<dbReference type="HAMAP" id="MF_00949">
    <property type="entry name" value="Spt4_arch"/>
    <property type="match status" value="1"/>
</dbReference>
<comment type="similarity">
    <text evidence="2">Belongs to the archaeal Spt4 family.</text>
</comment>
<dbReference type="PANTHER" id="PTHR40704">
    <property type="entry name" value="TRANSCRIPTION ELONGATION FACTOR SPT4"/>
    <property type="match status" value="1"/>
</dbReference>
<dbReference type="KEGG" id="tcb:TCARB_1683"/>
<reference evidence="5" key="1">
    <citation type="book" date="2010" name="EXTREMOPHILES" publisher="0:0-0">
        <title>Complete genome sequences of ten hyperthermophilic archaea reveal their metabolic capabilities and possible ecological roles.</title>
        <editorList>
            <person name="?"/>
        </editorList>
        <authorList>
            <person name="Ravin N.V."/>
            <person name="Mardanov A.V."/>
            <person name="Bonch-Osmolovskaya E.A."/>
            <person name="Skryabin K.G."/>
        </authorList>
    </citation>
    <scope>NUCLEOTIDE SEQUENCE [LARGE SCALE GENOMIC DNA]</scope>
    <source>
        <strain evidence="5">1505</strain>
    </source>
</reference>
<dbReference type="InterPro" id="IPR038589">
    <property type="entry name" value="Spt4_dom_sf"/>
</dbReference>
<dbReference type="InterPro" id="IPR022800">
    <property type="entry name" value="Spt4/RpoE2_Znf"/>
</dbReference>
<dbReference type="NCBIfam" id="NF041664">
    <property type="entry name" value="RNAP_arch_Epp"/>
    <property type="match status" value="1"/>
</dbReference>
<dbReference type="Pfam" id="PF06093">
    <property type="entry name" value="Spt4"/>
    <property type="match status" value="1"/>
</dbReference>
<comment type="function">
    <text evidence="2">Stimulates transcription elongation.</text>
</comment>
<name>A0A3G1A8N7_9CREN</name>
<protein>
    <recommendedName>
        <fullName evidence="2">Transcription elongation factor Spt4</fullName>
    </recommendedName>
</protein>
<comment type="subunit">
    <text evidence="2">Heterodimer composed of Spt4 and Spt5.</text>
</comment>
<evidence type="ECO:0000256" key="1">
    <source>
        <dbReference type="ARBA" id="ARBA00023163"/>
    </source>
</evidence>
<comment type="caution">
    <text evidence="2">Lacks conserved residue(s) required for the propagation of feature annotation.</text>
</comment>
<dbReference type="SMART" id="SM01389">
    <property type="entry name" value="Spt4"/>
    <property type="match status" value="1"/>
</dbReference>
<gene>
    <name evidence="2" type="primary">spt4</name>
    <name evidence="4" type="ORF">TCARB_1683</name>
</gene>
<dbReference type="STRING" id="697581.TCARB_1683"/>
<evidence type="ECO:0000259" key="3">
    <source>
        <dbReference type="SMART" id="SM01389"/>
    </source>
</evidence>
<dbReference type="Gene3D" id="2.20.28.90">
    <property type="match status" value="1"/>
</dbReference>
<dbReference type="PANTHER" id="PTHR40704:SF1">
    <property type="entry name" value="TRANSCRIPTION ELONGATION FACTOR SPT4"/>
    <property type="match status" value="1"/>
</dbReference>
<dbReference type="InterPro" id="IPR029040">
    <property type="entry name" value="RPABC4/Spt4"/>
</dbReference>
<dbReference type="SUPFAM" id="SSF63393">
    <property type="entry name" value="RNA polymerase subunits"/>
    <property type="match status" value="1"/>
</dbReference>
<dbReference type="GO" id="GO:0006355">
    <property type="term" value="P:regulation of DNA-templated transcription"/>
    <property type="evidence" value="ECO:0007669"/>
    <property type="project" value="UniProtKB-UniRule"/>
</dbReference>
<feature type="domain" description="Spt4/RpoE2 zinc finger" evidence="3">
    <location>
        <begin position="2"/>
        <end position="53"/>
    </location>
</feature>
<dbReference type="InterPro" id="IPR007178">
    <property type="entry name" value="Spt4_arch"/>
</dbReference>
<evidence type="ECO:0000313" key="4">
    <source>
        <dbReference type="EMBL" id="AJB42723.1"/>
    </source>
</evidence>
<evidence type="ECO:0000313" key="5">
    <source>
        <dbReference type="Proteomes" id="UP000266720"/>
    </source>
</evidence>
<dbReference type="EMBL" id="CP007493">
    <property type="protein sequence ID" value="AJB42723.1"/>
    <property type="molecule type" value="Genomic_DNA"/>
</dbReference>
<keyword evidence="1 2" id="KW-0804">Transcription</keyword>
<keyword evidence="2" id="KW-0805">Transcription regulation</keyword>
<sequence length="53" mass="5900">MLVQDTVEVCPICGSREFTEEWDGFIAVIDPEKSEAAKMLSISQKGVFSIKVH</sequence>
<proteinExistence type="inferred from homology"/>
<organism evidence="4 5">
    <name type="scientific">Thermofilum adornatum 1505</name>
    <dbReference type="NCBI Taxonomy" id="697581"/>
    <lineage>
        <taxon>Archaea</taxon>
        <taxon>Thermoproteota</taxon>
        <taxon>Thermoprotei</taxon>
        <taxon>Thermofilales</taxon>
        <taxon>Thermofilaceae</taxon>
        <taxon>Thermofilum</taxon>
    </lineage>
</organism>
<dbReference type="AlphaFoldDB" id="A0A3G1A8N7"/>
<dbReference type="Proteomes" id="UP000266720">
    <property type="component" value="Chromosome"/>
</dbReference>
<accession>A0A3G1A8N7</accession>
<evidence type="ECO:0000256" key="2">
    <source>
        <dbReference type="HAMAP-Rule" id="MF_00949"/>
    </source>
</evidence>